<dbReference type="Proteomes" id="UP001500752">
    <property type="component" value="Unassembled WGS sequence"/>
</dbReference>
<dbReference type="Pfam" id="PF01569">
    <property type="entry name" value="PAP2"/>
    <property type="match status" value="1"/>
</dbReference>
<keyword evidence="1" id="KW-1133">Transmembrane helix</keyword>
<feature type="transmembrane region" description="Helical" evidence="1">
    <location>
        <begin position="101"/>
        <end position="121"/>
    </location>
</feature>
<name>A0ABP7BZ74_9MICC</name>
<feature type="transmembrane region" description="Helical" evidence="1">
    <location>
        <begin position="141"/>
        <end position="160"/>
    </location>
</feature>
<protein>
    <recommendedName>
        <fullName evidence="2">Phosphatidic acid phosphatase type 2/haloperoxidase domain-containing protein</fullName>
    </recommendedName>
</protein>
<evidence type="ECO:0000256" key="1">
    <source>
        <dbReference type="SAM" id="Phobius"/>
    </source>
</evidence>
<dbReference type="InterPro" id="IPR036938">
    <property type="entry name" value="PAP2/HPO_sf"/>
</dbReference>
<evidence type="ECO:0000313" key="4">
    <source>
        <dbReference type="Proteomes" id="UP001500752"/>
    </source>
</evidence>
<dbReference type="InterPro" id="IPR000326">
    <property type="entry name" value="PAP2/HPO"/>
</dbReference>
<feature type="transmembrane region" description="Helical" evidence="1">
    <location>
        <begin position="194"/>
        <end position="213"/>
    </location>
</feature>
<feature type="transmembrane region" description="Helical" evidence="1">
    <location>
        <begin position="21"/>
        <end position="42"/>
    </location>
</feature>
<proteinExistence type="predicted"/>
<dbReference type="SMART" id="SM00014">
    <property type="entry name" value="acidPPc"/>
    <property type="match status" value="1"/>
</dbReference>
<accession>A0ABP7BZ74</accession>
<dbReference type="SUPFAM" id="SSF48317">
    <property type="entry name" value="Acid phosphatase/Vanadium-dependent haloperoxidase"/>
    <property type="match status" value="1"/>
</dbReference>
<evidence type="ECO:0000313" key="3">
    <source>
        <dbReference type="EMBL" id="GAA3674281.1"/>
    </source>
</evidence>
<dbReference type="RefSeq" id="WP_345149039.1">
    <property type="nucleotide sequence ID" value="NZ_BAABEO010000008.1"/>
</dbReference>
<evidence type="ECO:0000259" key="2">
    <source>
        <dbReference type="SMART" id="SM00014"/>
    </source>
</evidence>
<feature type="domain" description="Phosphatidic acid phosphatase type 2/haloperoxidase" evidence="2">
    <location>
        <begin position="102"/>
        <end position="209"/>
    </location>
</feature>
<feature type="transmembrane region" description="Helical" evidence="1">
    <location>
        <begin position="234"/>
        <end position="258"/>
    </location>
</feature>
<keyword evidence="1" id="KW-0812">Transmembrane</keyword>
<feature type="transmembrane region" description="Helical" evidence="1">
    <location>
        <begin position="270"/>
        <end position="296"/>
    </location>
</feature>
<organism evidence="3 4">
    <name type="scientific">Arthrobacter ginkgonis</name>
    <dbReference type="NCBI Taxonomy" id="1630594"/>
    <lineage>
        <taxon>Bacteria</taxon>
        <taxon>Bacillati</taxon>
        <taxon>Actinomycetota</taxon>
        <taxon>Actinomycetes</taxon>
        <taxon>Micrococcales</taxon>
        <taxon>Micrococcaceae</taxon>
        <taxon>Arthrobacter</taxon>
    </lineage>
</organism>
<comment type="caution">
    <text evidence="3">The sequence shown here is derived from an EMBL/GenBank/DDBJ whole genome shotgun (WGS) entry which is preliminary data.</text>
</comment>
<dbReference type="Gene3D" id="1.20.144.10">
    <property type="entry name" value="Phosphatidic acid phosphatase type 2/haloperoxidase"/>
    <property type="match status" value="1"/>
</dbReference>
<feature type="transmembrane region" description="Helical" evidence="1">
    <location>
        <begin position="72"/>
        <end position="94"/>
    </location>
</feature>
<sequence>MIRTKAHPARRGTSHRAAPHPALWILGMLCVAAAFGAVYWGFVLTVTGQLADETALRGAEAYLGADTARRPALAFLGYLPEASAVIGALALLAAAAVRRSVWAPAVAAAAFAGAALSTQVLKHLVLERPDKDISAASVNSFPSGHTTFAAAAMVAVLLVASPRWRPLVAALGGLYAAVAGMATLVLGWHRPADILGAYLMAAFWGLLGGLVLLRREPWWNVWEGPNTHWASARLWQAVLWVPGVAGLAGAVAVYQLVIGPSALQGTAGLLGWHLLAAVLFIGGSAAFLFGLGSAFFSHQTRRRG</sequence>
<keyword evidence="4" id="KW-1185">Reference proteome</keyword>
<gene>
    <name evidence="3" type="ORF">GCM10023081_10840</name>
</gene>
<feature type="transmembrane region" description="Helical" evidence="1">
    <location>
        <begin position="167"/>
        <end position="188"/>
    </location>
</feature>
<reference evidence="4" key="1">
    <citation type="journal article" date="2019" name="Int. J. Syst. Evol. Microbiol.">
        <title>The Global Catalogue of Microorganisms (GCM) 10K type strain sequencing project: providing services to taxonomists for standard genome sequencing and annotation.</title>
        <authorList>
            <consortium name="The Broad Institute Genomics Platform"/>
            <consortium name="The Broad Institute Genome Sequencing Center for Infectious Disease"/>
            <person name="Wu L."/>
            <person name="Ma J."/>
        </authorList>
    </citation>
    <scope>NUCLEOTIDE SEQUENCE [LARGE SCALE GENOMIC DNA]</scope>
    <source>
        <strain evidence="4">JCM 30742</strain>
    </source>
</reference>
<dbReference type="EMBL" id="BAABEO010000008">
    <property type="protein sequence ID" value="GAA3674281.1"/>
    <property type="molecule type" value="Genomic_DNA"/>
</dbReference>
<keyword evidence="1" id="KW-0472">Membrane</keyword>